<evidence type="ECO:0000313" key="4">
    <source>
        <dbReference type="Proteomes" id="UP000630353"/>
    </source>
</evidence>
<dbReference type="Pfam" id="PF13561">
    <property type="entry name" value="adh_short_C2"/>
    <property type="match status" value="1"/>
</dbReference>
<keyword evidence="2" id="KW-0560">Oxidoreductase</keyword>
<dbReference type="CDD" id="cd05233">
    <property type="entry name" value="SDR_c"/>
    <property type="match status" value="1"/>
</dbReference>
<dbReference type="InterPro" id="IPR020904">
    <property type="entry name" value="Sc_DH/Rdtase_CS"/>
</dbReference>
<reference evidence="3" key="2">
    <citation type="submission" date="2020-09" db="EMBL/GenBank/DDBJ databases">
        <authorList>
            <person name="Sun Q."/>
            <person name="Kim S."/>
        </authorList>
    </citation>
    <scope>NUCLEOTIDE SEQUENCE</scope>
    <source>
        <strain evidence="3">KCTC 42651</strain>
    </source>
</reference>
<dbReference type="RefSeq" id="WP_189986934.1">
    <property type="nucleotide sequence ID" value="NZ_BMZS01000001.1"/>
</dbReference>
<dbReference type="SUPFAM" id="SSF51735">
    <property type="entry name" value="NAD(P)-binding Rossmann-fold domains"/>
    <property type="match status" value="1"/>
</dbReference>
<accession>A0A918XM68</accession>
<comment type="caution">
    <text evidence="3">The sequence shown here is derived from an EMBL/GenBank/DDBJ whole genome shotgun (WGS) entry which is preliminary data.</text>
</comment>
<dbReference type="PRINTS" id="PR00080">
    <property type="entry name" value="SDRFAMILY"/>
</dbReference>
<dbReference type="EMBL" id="BMZS01000001">
    <property type="protein sequence ID" value="GHD39219.1"/>
    <property type="molecule type" value="Genomic_DNA"/>
</dbReference>
<evidence type="ECO:0000256" key="1">
    <source>
        <dbReference type="ARBA" id="ARBA00006484"/>
    </source>
</evidence>
<dbReference type="PRINTS" id="PR00081">
    <property type="entry name" value="GDHRDH"/>
</dbReference>
<dbReference type="Proteomes" id="UP000630353">
    <property type="component" value="Unassembled WGS sequence"/>
</dbReference>
<dbReference type="PANTHER" id="PTHR48107">
    <property type="entry name" value="NADPH-DEPENDENT ALDEHYDE REDUCTASE-LIKE PROTEIN, CHLOROPLASTIC-RELATED"/>
    <property type="match status" value="1"/>
</dbReference>
<evidence type="ECO:0000313" key="3">
    <source>
        <dbReference type="EMBL" id="GHD39219.1"/>
    </source>
</evidence>
<dbReference type="PANTHER" id="PTHR48107:SF7">
    <property type="entry name" value="RE15974P"/>
    <property type="match status" value="1"/>
</dbReference>
<comment type="similarity">
    <text evidence="1">Belongs to the short-chain dehydrogenases/reductases (SDR) family.</text>
</comment>
<dbReference type="InterPro" id="IPR036291">
    <property type="entry name" value="NAD(P)-bd_dom_sf"/>
</dbReference>
<reference evidence="3" key="1">
    <citation type="journal article" date="2014" name="Int. J. Syst. Evol. Microbiol.">
        <title>Complete genome sequence of Corynebacterium casei LMG S-19264T (=DSM 44701T), isolated from a smear-ripened cheese.</title>
        <authorList>
            <consortium name="US DOE Joint Genome Institute (JGI-PGF)"/>
            <person name="Walter F."/>
            <person name="Albersmeier A."/>
            <person name="Kalinowski J."/>
            <person name="Ruckert C."/>
        </authorList>
    </citation>
    <scope>NUCLEOTIDE SEQUENCE</scope>
    <source>
        <strain evidence="3">KCTC 42651</strain>
    </source>
</reference>
<dbReference type="Gene3D" id="3.40.50.720">
    <property type="entry name" value="NAD(P)-binding Rossmann-like Domain"/>
    <property type="match status" value="1"/>
</dbReference>
<dbReference type="InterPro" id="IPR002347">
    <property type="entry name" value="SDR_fam"/>
</dbReference>
<proteinExistence type="inferred from homology"/>
<evidence type="ECO:0000256" key="2">
    <source>
        <dbReference type="ARBA" id="ARBA00023002"/>
    </source>
</evidence>
<gene>
    <name evidence="3" type="ORF">GCM10017083_00830</name>
</gene>
<protein>
    <submittedName>
        <fullName evidence="3">Glucose-1-dehydrogenase</fullName>
    </submittedName>
</protein>
<dbReference type="GO" id="GO:0016614">
    <property type="term" value="F:oxidoreductase activity, acting on CH-OH group of donors"/>
    <property type="evidence" value="ECO:0007669"/>
    <property type="project" value="UniProtKB-ARBA"/>
</dbReference>
<sequence>MSGKVLIVTGGSRGIGAAVCRLAAARGWDVAVNYAGNAAAAEQTAEAVRAAGRRAITVQGDMAEEADILRLFETAERELGAVGGLVANAGITGSITRVEDMTTDAMRAVVGLNVIGLMIANREAVRRMSTKRGGQGGAIVNLSSIAPRIGSPNEFVHYAASKGAVDAWTLGLGREVAGEGIRVNAVAPGMIDTDIHATAGAPDRAQRLGATVPIGRAGTAEEVAEAIVWLLSDAARYCVGTILNVNGGR</sequence>
<keyword evidence="4" id="KW-1185">Reference proteome</keyword>
<dbReference type="AlphaFoldDB" id="A0A918XM68"/>
<dbReference type="FunFam" id="3.40.50.720:FF:000173">
    <property type="entry name" value="3-oxoacyl-[acyl-carrier protein] reductase"/>
    <property type="match status" value="1"/>
</dbReference>
<organism evidence="3 4">
    <name type="scientific">Thalassobaculum fulvum</name>
    <dbReference type="NCBI Taxonomy" id="1633335"/>
    <lineage>
        <taxon>Bacteria</taxon>
        <taxon>Pseudomonadati</taxon>
        <taxon>Pseudomonadota</taxon>
        <taxon>Alphaproteobacteria</taxon>
        <taxon>Rhodospirillales</taxon>
        <taxon>Thalassobaculaceae</taxon>
        <taxon>Thalassobaculum</taxon>
    </lineage>
</organism>
<dbReference type="PROSITE" id="PS00061">
    <property type="entry name" value="ADH_SHORT"/>
    <property type="match status" value="1"/>
</dbReference>
<name>A0A918XM68_9PROT</name>